<proteinExistence type="predicted"/>
<dbReference type="NCBIfam" id="TIGR01655">
    <property type="entry name" value="yxeA_fam"/>
    <property type="match status" value="1"/>
</dbReference>
<evidence type="ECO:0000313" key="2">
    <source>
        <dbReference type="EMBL" id="SIT93006.1"/>
    </source>
</evidence>
<evidence type="ECO:0000313" key="3">
    <source>
        <dbReference type="Proteomes" id="UP000187550"/>
    </source>
</evidence>
<keyword evidence="3" id="KW-1185">Reference proteome</keyword>
<feature type="transmembrane region" description="Helical" evidence="1">
    <location>
        <begin position="6"/>
        <end position="25"/>
    </location>
</feature>
<reference evidence="3" key="1">
    <citation type="submission" date="2017-01" db="EMBL/GenBank/DDBJ databases">
        <authorList>
            <person name="Varghese N."/>
            <person name="Submissions S."/>
        </authorList>
    </citation>
    <scope>NUCLEOTIDE SEQUENCE [LARGE SCALE GENOMIC DNA]</scope>
    <source>
        <strain evidence="3">MNA4</strain>
    </source>
</reference>
<evidence type="ECO:0008006" key="4">
    <source>
        <dbReference type="Google" id="ProtNLM"/>
    </source>
</evidence>
<dbReference type="SUPFAM" id="SSF159121">
    <property type="entry name" value="BC4932-like"/>
    <property type="match status" value="1"/>
</dbReference>
<dbReference type="InterPro" id="IPR036166">
    <property type="entry name" value="YxeA-like_sf"/>
</dbReference>
<dbReference type="EMBL" id="FTPL01000005">
    <property type="protein sequence ID" value="SIT93006.1"/>
    <property type="molecule type" value="Genomic_DNA"/>
</dbReference>
<sequence>MKKGLIAAGVIVVVLIGAVVTVGRLDFNRMGKGNAYYQIGEPSSVEEDKLDSGEIMKRYVYTGPAYEENGKEIDVEFTAMKQLREGAYLKLYLNKDKEVTSYDEVQQADIPEAVKF</sequence>
<name>A0A1U7PRN6_9BACI</name>
<keyword evidence="1" id="KW-0812">Transmembrane</keyword>
<dbReference type="AlphaFoldDB" id="A0A1U7PRN6"/>
<dbReference type="PANTHER" id="PTHR36433">
    <property type="entry name" value="HYPOTHETICAL CYTOSOLIC PROTEIN"/>
    <property type="match status" value="1"/>
</dbReference>
<keyword evidence="1" id="KW-1133">Transmembrane helix</keyword>
<gene>
    <name evidence="2" type="ORF">SAMN05428946_2916</name>
</gene>
<organism evidence="2 3">
    <name type="scientific">Edaphobacillus lindanitolerans</name>
    <dbReference type="NCBI Taxonomy" id="550447"/>
    <lineage>
        <taxon>Bacteria</taxon>
        <taxon>Bacillati</taxon>
        <taxon>Bacillota</taxon>
        <taxon>Bacilli</taxon>
        <taxon>Bacillales</taxon>
        <taxon>Bacillaceae</taxon>
        <taxon>Edaphobacillus</taxon>
    </lineage>
</organism>
<keyword evidence="1" id="KW-0472">Membrane</keyword>
<dbReference type="OrthoDB" id="8719215at2"/>
<accession>A0A1U7PRN6</accession>
<dbReference type="PANTHER" id="PTHR36433:SF2">
    <property type="entry name" value="YXEA FAMILY PROTEIN"/>
    <property type="match status" value="1"/>
</dbReference>
<dbReference type="Gene3D" id="2.40.50.480">
    <property type="match status" value="1"/>
</dbReference>
<dbReference type="STRING" id="550447.SAMN05428946_2916"/>
<evidence type="ECO:0000256" key="1">
    <source>
        <dbReference type="SAM" id="Phobius"/>
    </source>
</evidence>
<dbReference type="RefSeq" id="WP_076759975.1">
    <property type="nucleotide sequence ID" value="NZ_FTPL01000005.1"/>
</dbReference>
<protein>
    <recommendedName>
        <fullName evidence="4">YxeA family protein</fullName>
    </recommendedName>
</protein>
<dbReference type="Pfam" id="PF06486">
    <property type="entry name" value="DUF1093"/>
    <property type="match status" value="1"/>
</dbReference>
<dbReference type="InterPro" id="IPR006542">
    <property type="entry name" value="DUF1093"/>
</dbReference>
<dbReference type="Proteomes" id="UP000187550">
    <property type="component" value="Unassembled WGS sequence"/>
</dbReference>